<dbReference type="RefSeq" id="WP_174440519.1">
    <property type="nucleotide sequence ID" value="NZ_BAABCC010000045.1"/>
</dbReference>
<dbReference type="Proteomes" id="UP000639419">
    <property type="component" value="Unassembled WGS sequence"/>
</dbReference>
<gene>
    <name evidence="5" type="ORF">GBZ26_21085</name>
</gene>
<reference evidence="5 6" key="1">
    <citation type="submission" date="2019-10" db="EMBL/GenBank/DDBJ databases">
        <title>Genome sequence of Azospirillum formosense CC-Nfb-7.</title>
        <authorList>
            <person name="Ambrosini A."/>
            <person name="Sant'Anna F.H."/>
            <person name="Cassan F.D."/>
            <person name="Souza E.M."/>
            <person name="Passaglia L.M.P."/>
        </authorList>
    </citation>
    <scope>NUCLEOTIDE SEQUENCE [LARGE SCALE GENOMIC DNA]</scope>
    <source>
        <strain evidence="5 6">CC-NFb-7</strain>
    </source>
</reference>
<dbReference type="PANTHER" id="PTHR45772:SF7">
    <property type="entry name" value="AMINO ACID ABC TRANSPORTER ATP-BINDING PROTEIN"/>
    <property type="match status" value="1"/>
</dbReference>
<dbReference type="InterPro" id="IPR003439">
    <property type="entry name" value="ABC_transporter-like_ATP-bd"/>
</dbReference>
<keyword evidence="3 5" id="KW-0067">ATP-binding</keyword>
<dbReference type="EMBL" id="WHOR01000194">
    <property type="protein sequence ID" value="NUB21673.1"/>
    <property type="molecule type" value="Genomic_DNA"/>
</dbReference>
<dbReference type="PROSITE" id="PS00211">
    <property type="entry name" value="ABC_TRANSPORTER_1"/>
    <property type="match status" value="1"/>
</dbReference>
<dbReference type="Gene3D" id="3.40.50.300">
    <property type="entry name" value="P-loop containing nucleotide triphosphate hydrolases"/>
    <property type="match status" value="1"/>
</dbReference>
<dbReference type="PANTHER" id="PTHR45772">
    <property type="entry name" value="CONSERVED COMPONENT OF ABC TRANSPORTER FOR NATURAL AMINO ACIDS-RELATED"/>
    <property type="match status" value="1"/>
</dbReference>
<evidence type="ECO:0000313" key="5">
    <source>
        <dbReference type="EMBL" id="NUB21673.1"/>
    </source>
</evidence>
<organism evidence="5 6">
    <name type="scientific">Azospirillum formosense</name>
    <dbReference type="NCBI Taxonomy" id="861533"/>
    <lineage>
        <taxon>Bacteria</taxon>
        <taxon>Pseudomonadati</taxon>
        <taxon>Pseudomonadota</taxon>
        <taxon>Alphaproteobacteria</taxon>
        <taxon>Rhodospirillales</taxon>
        <taxon>Azospirillaceae</taxon>
        <taxon>Azospirillum</taxon>
    </lineage>
</organism>
<keyword evidence="2" id="KW-0547">Nucleotide-binding</keyword>
<dbReference type="SMART" id="SM00382">
    <property type="entry name" value="AAA"/>
    <property type="match status" value="1"/>
</dbReference>
<comment type="caution">
    <text evidence="5">The sequence shown here is derived from an EMBL/GenBank/DDBJ whole genome shotgun (WGS) entry which is preliminary data.</text>
</comment>
<evidence type="ECO:0000256" key="1">
    <source>
        <dbReference type="ARBA" id="ARBA00022448"/>
    </source>
</evidence>
<dbReference type="InterPro" id="IPR027417">
    <property type="entry name" value="P-loop_NTPase"/>
</dbReference>
<dbReference type="CDD" id="cd03219">
    <property type="entry name" value="ABC_Mj1267_LivG_branched"/>
    <property type="match status" value="1"/>
</dbReference>
<dbReference type="PROSITE" id="PS50893">
    <property type="entry name" value="ABC_TRANSPORTER_2"/>
    <property type="match status" value="1"/>
</dbReference>
<dbReference type="InterPro" id="IPR032823">
    <property type="entry name" value="BCA_ABC_TP_C"/>
</dbReference>
<name>A0ABX2L7B4_9PROT</name>
<dbReference type="Pfam" id="PF12399">
    <property type="entry name" value="BCA_ABC_TP_C"/>
    <property type="match status" value="1"/>
</dbReference>
<dbReference type="InterPro" id="IPR003593">
    <property type="entry name" value="AAA+_ATPase"/>
</dbReference>
<dbReference type="InterPro" id="IPR051120">
    <property type="entry name" value="ABC_AA/LPS_Transport"/>
</dbReference>
<evidence type="ECO:0000256" key="3">
    <source>
        <dbReference type="ARBA" id="ARBA00022840"/>
    </source>
</evidence>
<feature type="domain" description="ABC transporter" evidence="4">
    <location>
        <begin position="4"/>
        <end position="252"/>
    </location>
</feature>
<dbReference type="GO" id="GO:0005524">
    <property type="term" value="F:ATP binding"/>
    <property type="evidence" value="ECO:0007669"/>
    <property type="project" value="UniProtKB-KW"/>
</dbReference>
<accession>A0ABX2L7B4</accession>
<dbReference type="Pfam" id="PF00005">
    <property type="entry name" value="ABC_tran"/>
    <property type="match status" value="1"/>
</dbReference>
<keyword evidence="6" id="KW-1185">Reference proteome</keyword>
<dbReference type="SUPFAM" id="SSF52540">
    <property type="entry name" value="P-loop containing nucleoside triphosphate hydrolases"/>
    <property type="match status" value="1"/>
</dbReference>
<keyword evidence="1" id="KW-0813">Transport</keyword>
<proteinExistence type="predicted"/>
<evidence type="ECO:0000256" key="2">
    <source>
        <dbReference type="ARBA" id="ARBA00022741"/>
    </source>
</evidence>
<sequence>MADLSIERLSLSFGGLAALSDVDIAVPAGEIRGIIGPNGAGKTTLLNVISGLVRPTEGEIRLDGQPLTRLKASEVAARGVGRTFQTSLLFKGMTVLENVMAGMHQELRTSVLAAAVGLPGVLREERRARERAREALAFVGMLSFAERDGASLSFGQQRLVEIARSLVAEPKVLLLDEPAVGLSPPRVAELDELLRRIRDKRGITIIMVEHVIRLVMGVCDRITVLNSGRKIADGAPDAILADPFVKEAYLGKSPDADRA</sequence>
<protein>
    <submittedName>
        <fullName evidence="5">ATP-binding cassette domain-containing protein</fullName>
    </submittedName>
</protein>
<evidence type="ECO:0000313" key="6">
    <source>
        <dbReference type="Proteomes" id="UP000639419"/>
    </source>
</evidence>
<dbReference type="InterPro" id="IPR017871">
    <property type="entry name" value="ABC_transporter-like_CS"/>
</dbReference>
<evidence type="ECO:0000259" key="4">
    <source>
        <dbReference type="PROSITE" id="PS50893"/>
    </source>
</evidence>